<accession>A0ABZ2UTD9</accession>
<dbReference type="InterPro" id="IPR051619">
    <property type="entry name" value="TypeII_TA_RNase_PINc/VapC"/>
</dbReference>
<evidence type="ECO:0000256" key="1">
    <source>
        <dbReference type="ARBA" id="ARBA00022842"/>
    </source>
</evidence>
<dbReference type="Proteomes" id="UP001483337">
    <property type="component" value="Chromosome"/>
</dbReference>
<dbReference type="PANTHER" id="PTHR35901:SF1">
    <property type="entry name" value="EXONUCLEASE VAPC9"/>
    <property type="match status" value="1"/>
</dbReference>
<reference evidence="3 4" key="1">
    <citation type="submission" date="2024-04" db="EMBL/GenBank/DDBJ databases">
        <title>Okeanomitos corallinicola gen. &amp; sp. nov. (Nostocales, Cyanobacteria), a new toxic marine heterocyst-forming cyanobacterium from a coral reef.</title>
        <authorList>
            <person name="Li H."/>
            <person name="Li R."/>
            <person name="Kang J."/>
            <person name="Hii K.S."/>
            <person name="Mohamed H.F."/>
            <person name="Xu X."/>
            <person name="Luo Z."/>
        </authorList>
    </citation>
    <scope>NUCLEOTIDE SEQUENCE [LARGE SCALE GENOMIC DNA]</scope>
    <source>
        <strain evidence="3 4">TIOX110</strain>
    </source>
</reference>
<sequence length="144" mass="16959">MILDKIVIDSSVVIKWFITQDYSLEANKILDAYKSQKLNLIAPDLIYAEVGNVLWKIQRFQGLNNQDAEIILDLLYQMQFEIFPANELLKDAYQFAVNYQRTVYDSLYVVLSIRENCKFITADEKLYNYIHGKIPNIQLIKDWI</sequence>
<dbReference type="RefSeq" id="WP_353929597.1">
    <property type="nucleotide sequence ID" value="NZ_CP150886.1"/>
</dbReference>
<proteinExistence type="predicted"/>
<dbReference type="Pfam" id="PF01850">
    <property type="entry name" value="PIN"/>
    <property type="match status" value="1"/>
</dbReference>
<evidence type="ECO:0000259" key="2">
    <source>
        <dbReference type="Pfam" id="PF01850"/>
    </source>
</evidence>
<dbReference type="InterPro" id="IPR044153">
    <property type="entry name" value="PIN_Pae0151-like"/>
</dbReference>
<organism evidence="3 4">
    <name type="scientific">Okeanomitos corallinicola TIOX110</name>
    <dbReference type="NCBI Taxonomy" id="3133117"/>
    <lineage>
        <taxon>Bacteria</taxon>
        <taxon>Bacillati</taxon>
        <taxon>Cyanobacteriota</taxon>
        <taxon>Cyanophyceae</taxon>
        <taxon>Nostocales</taxon>
        <taxon>Aphanizomenonaceae</taxon>
        <taxon>Okeanomitos</taxon>
    </lineage>
</organism>
<gene>
    <name evidence="3" type="ORF">WJM97_14935</name>
</gene>
<evidence type="ECO:0000313" key="3">
    <source>
        <dbReference type="EMBL" id="WZB86683.1"/>
    </source>
</evidence>
<keyword evidence="4" id="KW-1185">Reference proteome</keyword>
<dbReference type="Gene3D" id="3.40.50.1010">
    <property type="entry name" value="5'-nuclease"/>
    <property type="match status" value="1"/>
</dbReference>
<dbReference type="PANTHER" id="PTHR35901">
    <property type="entry name" value="RIBONUCLEASE VAPC3"/>
    <property type="match status" value="1"/>
</dbReference>
<dbReference type="CDD" id="cd09873">
    <property type="entry name" value="PIN_Pae0151-like"/>
    <property type="match status" value="1"/>
</dbReference>
<protein>
    <submittedName>
        <fullName evidence="3">Type II toxin-antitoxin system VapC family toxin</fullName>
    </submittedName>
</protein>
<dbReference type="EMBL" id="CP150886">
    <property type="protein sequence ID" value="WZB86683.1"/>
    <property type="molecule type" value="Genomic_DNA"/>
</dbReference>
<feature type="domain" description="PIN" evidence="2">
    <location>
        <begin position="6"/>
        <end position="128"/>
    </location>
</feature>
<dbReference type="SUPFAM" id="SSF88723">
    <property type="entry name" value="PIN domain-like"/>
    <property type="match status" value="1"/>
</dbReference>
<dbReference type="InterPro" id="IPR002716">
    <property type="entry name" value="PIN_dom"/>
</dbReference>
<evidence type="ECO:0000313" key="4">
    <source>
        <dbReference type="Proteomes" id="UP001483337"/>
    </source>
</evidence>
<keyword evidence="1" id="KW-0460">Magnesium</keyword>
<name>A0ABZ2UTD9_9CYAN</name>
<dbReference type="InterPro" id="IPR029060">
    <property type="entry name" value="PIN-like_dom_sf"/>
</dbReference>